<keyword evidence="8" id="KW-1185">Reference proteome</keyword>
<evidence type="ECO:0000256" key="3">
    <source>
        <dbReference type="ARBA" id="ARBA00022989"/>
    </source>
</evidence>
<dbReference type="GO" id="GO:0055085">
    <property type="term" value="P:transmembrane transport"/>
    <property type="evidence" value="ECO:0007669"/>
    <property type="project" value="InterPro"/>
</dbReference>
<feature type="transmembrane region" description="Helical" evidence="5">
    <location>
        <begin position="39"/>
        <end position="56"/>
    </location>
</feature>
<evidence type="ECO:0000256" key="4">
    <source>
        <dbReference type="ARBA" id="ARBA00023136"/>
    </source>
</evidence>
<name>A0A6N8JIZ4_9BACT</name>
<organism evidence="7 8">
    <name type="scientific">Chitinophaga oryziterrae</name>
    <dbReference type="NCBI Taxonomy" id="1031224"/>
    <lineage>
        <taxon>Bacteria</taxon>
        <taxon>Pseudomonadati</taxon>
        <taxon>Bacteroidota</taxon>
        <taxon>Chitinophagia</taxon>
        <taxon>Chitinophagales</taxon>
        <taxon>Chitinophagaceae</taxon>
        <taxon>Chitinophaga</taxon>
    </lineage>
</organism>
<evidence type="ECO:0000259" key="6">
    <source>
        <dbReference type="Pfam" id="PF00916"/>
    </source>
</evidence>
<feature type="transmembrane region" description="Helical" evidence="5">
    <location>
        <begin position="291"/>
        <end position="314"/>
    </location>
</feature>
<comment type="caution">
    <text evidence="7">The sequence shown here is derived from an EMBL/GenBank/DDBJ whole genome shotgun (WGS) entry which is preliminary data.</text>
</comment>
<dbReference type="InterPro" id="IPR001902">
    <property type="entry name" value="SLC26A/SulP_fam"/>
</dbReference>
<dbReference type="InterPro" id="IPR011547">
    <property type="entry name" value="SLC26A/SulP_dom"/>
</dbReference>
<dbReference type="GO" id="GO:0016020">
    <property type="term" value="C:membrane"/>
    <property type="evidence" value="ECO:0007669"/>
    <property type="project" value="UniProtKB-SubCell"/>
</dbReference>
<dbReference type="Proteomes" id="UP000468388">
    <property type="component" value="Unassembled WGS sequence"/>
</dbReference>
<comment type="subcellular location">
    <subcellularLocation>
        <location evidence="1">Membrane</location>
        <topology evidence="1">Multi-pass membrane protein</topology>
    </subcellularLocation>
</comment>
<evidence type="ECO:0000313" key="7">
    <source>
        <dbReference type="EMBL" id="MVT44326.1"/>
    </source>
</evidence>
<evidence type="ECO:0000256" key="2">
    <source>
        <dbReference type="ARBA" id="ARBA00022692"/>
    </source>
</evidence>
<dbReference type="Pfam" id="PF00916">
    <property type="entry name" value="Sulfate_transp"/>
    <property type="match status" value="1"/>
</dbReference>
<evidence type="ECO:0000256" key="5">
    <source>
        <dbReference type="SAM" id="Phobius"/>
    </source>
</evidence>
<keyword evidence="2 5" id="KW-0812">Transmembrane</keyword>
<feature type="transmembrane region" description="Helical" evidence="5">
    <location>
        <begin position="249"/>
        <end position="270"/>
    </location>
</feature>
<keyword evidence="3 5" id="KW-1133">Transmembrane helix</keyword>
<accession>A0A6N8JIZ4</accession>
<dbReference type="RefSeq" id="WP_157303113.1">
    <property type="nucleotide sequence ID" value="NZ_BAAAZB010000021.1"/>
</dbReference>
<proteinExistence type="predicted"/>
<dbReference type="EMBL" id="WRXO01000010">
    <property type="protein sequence ID" value="MVT44326.1"/>
    <property type="molecule type" value="Genomic_DNA"/>
</dbReference>
<feature type="transmembrane region" description="Helical" evidence="5">
    <location>
        <begin position="87"/>
        <end position="104"/>
    </location>
</feature>
<feature type="transmembrane region" description="Helical" evidence="5">
    <location>
        <begin position="326"/>
        <end position="344"/>
    </location>
</feature>
<keyword evidence="4 5" id="KW-0472">Membrane</keyword>
<feature type="transmembrane region" description="Helical" evidence="5">
    <location>
        <begin position="192"/>
        <end position="215"/>
    </location>
</feature>
<gene>
    <name evidence="7" type="ORF">GO495_27270</name>
</gene>
<feature type="transmembrane region" description="Helical" evidence="5">
    <location>
        <begin position="12"/>
        <end position="33"/>
    </location>
</feature>
<sequence length="540" mass="56881">MSKPSVFANIKSDFSSGLVVFLIAVPLCLGIALASGAPLFSGMIAGIVGGIVVGALSGSQLSVSGPAAGLTAVVLTAITKLGAFDVFLLALVIGGAMQLLLGIIKAGTVANYFPSNVIKGMLSAIGIIIILKQLPHAFGYDAGGMTDDDNNQIALLSILSHVHPGAILITAISILIILYWSKIPKAGIIPSALVAVIVGAGLNALFISIGSPLAIAPSHLVSLPIPDSFNAFIGQFTTPNFSAIGNKEVWITAATIAIVASVETLLNVEATDKLDPLKRYTSPNRELKAQGIGNIVSGLIGGLPITSVIVRSSANINAGGKSKLSTIAHGSLLLICTALIPVLLNKIPLATLAAVLLVTGYKLCKISIFTEMFKNGKYQWVPFLVTVIAIVFTDLLIGIALGMTVSVFAILRGNIKSSYFFRKEKYKNGDSIRLELAEEVSFLNKASILLTLDHMPENTTVIIDAGKTTYIDFDVLESIREFKDVKAPQKNILVVLKGFKEAYKIANTDDAGHEAALRSGHVHTISTGNHKQLLKELQLN</sequence>
<dbReference type="PANTHER" id="PTHR11814">
    <property type="entry name" value="SULFATE TRANSPORTER"/>
    <property type="match status" value="1"/>
</dbReference>
<feature type="transmembrane region" description="Helical" evidence="5">
    <location>
        <begin position="380"/>
        <end position="411"/>
    </location>
</feature>
<evidence type="ECO:0000256" key="1">
    <source>
        <dbReference type="ARBA" id="ARBA00004141"/>
    </source>
</evidence>
<feature type="transmembrane region" description="Helical" evidence="5">
    <location>
        <begin position="116"/>
        <end position="134"/>
    </location>
</feature>
<feature type="domain" description="SLC26A/SulP transporter" evidence="6">
    <location>
        <begin position="11"/>
        <end position="381"/>
    </location>
</feature>
<protein>
    <submittedName>
        <fullName evidence="7">SulP family inorganic anion transporter</fullName>
    </submittedName>
</protein>
<dbReference type="OrthoDB" id="9769739at2"/>
<feature type="transmembrane region" description="Helical" evidence="5">
    <location>
        <begin position="349"/>
        <end position="368"/>
    </location>
</feature>
<evidence type="ECO:0000313" key="8">
    <source>
        <dbReference type="Proteomes" id="UP000468388"/>
    </source>
</evidence>
<dbReference type="AlphaFoldDB" id="A0A6N8JIZ4"/>
<reference evidence="7 8" key="1">
    <citation type="submission" date="2019-12" db="EMBL/GenBank/DDBJ databases">
        <title>The draft genomic sequence of strain Chitinophaga oryziterrae JCM 16595.</title>
        <authorList>
            <person name="Zhang X."/>
        </authorList>
    </citation>
    <scope>NUCLEOTIDE SEQUENCE [LARGE SCALE GENOMIC DNA]</scope>
    <source>
        <strain evidence="7 8">JCM 16595</strain>
    </source>
</reference>
<feature type="transmembrane region" description="Helical" evidence="5">
    <location>
        <begin position="154"/>
        <end position="180"/>
    </location>
</feature>